<dbReference type="STRING" id="1384057.CD33_03605"/>
<dbReference type="SUPFAM" id="SSF89550">
    <property type="entry name" value="PHP domain-like"/>
    <property type="match status" value="1"/>
</dbReference>
<dbReference type="AlphaFoldDB" id="A0A0A3HXM9"/>
<dbReference type="Gene3D" id="1.10.150.20">
    <property type="entry name" value="5' to 3' exonuclease, C-terminal subdomain"/>
    <property type="match status" value="1"/>
</dbReference>
<protein>
    <recommendedName>
        <fullName evidence="3">TIGR00375 family protein</fullName>
    </recommendedName>
</protein>
<dbReference type="CDD" id="cd19067">
    <property type="entry name" value="PfuEndoQ-like"/>
    <property type="match status" value="1"/>
</dbReference>
<dbReference type="PANTHER" id="PTHR40084">
    <property type="entry name" value="PHOSPHOHYDROLASE, PHP FAMILY"/>
    <property type="match status" value="1"/>
</dbReference>
<sequence>MLKEIYADLHIHIGRTEKGRAVKITGSRNLTLKNILETATSRKGLDLIGIIDCHSPEVIEEMEQLIRDGKARELPGGGIRYENTTLIPGSEIEIYDENCHGPIHVLAYFKTIEKMREFSLWMSTKQKNIHLSSQRIYCDGRTLQQRVSDLDGLFIPAHVFTPFKSLFGRGVEKSLREVFDPHLIDGIELGLSSDTDMVKGMSDLAPYTFVTNSDAHSLGKLAREYQKIRVEDASFDELKKALHQQEGRTISANYGLNPLLGKYHETVCADCGEQIDEEGQTRCPYCGKEHLIKGVAKRIAELTDAPLQVIERPPYIHQVPLDFIPGIGPKTITKLLDAFGTEMNILHEASIEDLKKVIPEKLANSIHLARTGRLGIKVGGGGVYGKVDATASE</sequence>
<organism evidence="1 2">
    <name type="scientific">Ureibacillus sinduriensis BLB-1 = JCM 15800</name>
    <dbReference type="NCBI Taxonomy" id="1384057"/>
    <lineage>
        <taxon>Bacteria</taxon>
        <taxon>Bacillati</taxon>
        <taxon>Bacillota</taxon>
        <taxon>Bacilli</taxon>
        <taxon>Bacillales</taxon>
        <taxon>Caryophanaceae</taxon>
        <taxon>Ureibacillus</taxon>
    </lineage>
</organism>
<reference evidence="1 2" key="1">
    <citation type="submission" date="2014-02" db="EMBL/GenBank/DDBJ databases">
        <title>Draft genome sequence of Lysinibacillus sinduriensis JCM 15800.</title>
        <authorList>
            <person name="Zhang F."/>
            <person name="Wang G."/>
            <person name="Zhang L."/>
        </authorList>
    </citation>
    <scope>NUCLEOTIDE SEQUENCE [LARGE SCALE GENOMIC DNA]</scope>
    <source>
        <strain evidence="1 2">JCM 15800</strain>
    </source>
</reference>
<dbReference type="Gene3D" id="3.20.20.140">
    <property type="entry name" value="Metal-dependent hydrolases"/>
    <property type="match status" value="1"/>
</dbReference>
<dbReference type="eggNOG" id="COG1379">
    <property type="taxonomic scope" value="Bacteria"/>
</dbReference>
<evidence type="ECO:0000313" key="2">
    <source>
        <dbReference type="Proteomes" id="UP000030408"/>
    </source>
</evidence>
<gene>
    <name evidence="1" type="ORF">CD33_03605</name>
</gene>
<evidence type="ECO:0008006" key="3">
    <source>
        <dbReference type="Google" id="ProtNLM"/>
    </source>
</evidence>
<accession>A0A0A3HXM9</accession>
<proteinExistence type="predicted"/>
<dbReference type="OrthoDB" id="9810135at2"/>
<keyword evidence="2" id="KW-1185">Reference proteome</keyword>
<dbReference type="EMBL" id="JPVO01000040">
    <property type="protein sequence ID" value="KGR77204.1"/>
    <property type="molecule type" value="Genomic_DNA"/>
</dbReference>
<dbReference type="InterPro" id="IPR016195">
    <property type="entry name" value="Pol/histidinol_Pase-like"/>
</dbReference>
<dbReference type="InterPro" id="IPR010994">
    <property type="entry name" value="RuvA_2-like"/>
</dbReference>
<name>A0A0A3HXM9_9BACL</name>
<comment type="caution">
    <text evidence="1">The sequence shown here is derived from an EMBL/GenBank/DDBJ whole genome shotgun (WGS) entry which is preliminary data.</text>
</comment>
<dbReference type="Pfam" id="PF14520">
    <property type="entry name" value="HHH_5"/>
    <property type="match status" value="1"/>
</dbReference>
<evidence type="ECO:0000313" key="1">
    <source>
        <dbReference type="EMBL" id="KGR77204.1"/>
    </source>
</evidence>
<dbReference type="RefSeq" id="WP_036198291.1">
    <property type="nucleotide sequence ID" value="NZ_AVCY01000016.1"/>
</dbReference>
<dbReference type="Proteomes" id="UP000030408">
    <property type="component" value="Unassembled WGS sequence"/>
</dbReference>
<dbReference type="PANTHER" id="PTHR40084:SF1">
    <property type="entry name" value="PHOSPHOTRANSFERASE"/>
    <property type="match status" value="1"/>
</dbReference>
<dbReference type="SUPFAM" id="SSF47781">
    <property type="entry name" value="RuvA domain 2-like"/>
    <property type="match status" value="1"/>
</dbReference>